<proteinExistence type="inferred from homology"/>
<keyword evidence="4" id="KW-0812">Transmembrane</keyword>
<gene>
    <name evidence="8" type="ORF">ERX46_12990</name>
</gene>
<keyword evidence="5" id="KW-0732">Signal</keyword>
<evidence type="ECO:0000256" key="4">
    <source>
        <dbReference type="ARBA" id="ARBA00022692"/>
    </source>
</evidence>
<keyword evidence="9" id="KW-1185">Reference proteome</keyword>
<dbReference type="OrthoDB" id="9765571at2"/>
<name>A0A4Q4KI42_9FLAO</name>
<comment type="subcellular location">
    <subcellularLocation>
        <location evidence="1">Cell outer membrane</location>
        <topology evidence="1">Multi-pass membrane protein</topology>
    </subcellularLocation>
</comment>
<dbReference type="GO" id="GO:0009279">
    <property type="term" value="C:cell outer membrane"/>
    <property type="evidence" value="ECO:0007669"/>
    <property type="project" value="UniProtKB-SubCell"/>
</dbReference>
<evidence type="ECO:0000256" key="7">
    <source>
        <dbReference type="ARBA" id="ARBA00023237"/>
    </source>
</evidence>
<evidence type="ECO:0000313" key="9">
    <source>
        <dbReference type="Proteomes" id="UP000293952"/>
    </source>
</evidence>
<dbReference type="InterPro" id="IPR005017">
    <property type="entry name" value="OMPP1/FadL/TodX"/>
</dbReference>
<evidence type="ECO:0000256" key="6">
    <source>
        <dbReference type="ARBA" id="ARBA00023136"/>
    </source>
</evidence>
<dbReference type="Gene3D" id="2.40.160.60">
    <property type="entry name" value="Outer membrane protein transport protein (OMPP1/FadL/TodX)"/>
    <property type="match status" value="1"/>
</dbReference>
<dbReference type="PANTHER" id="PTHR35093:SF8">
    <property type="entry name" value="OUTER MEMBRANE PROTEIN NMB0088-RELATED"/>
    <property type="match status" value="1"/>
</dbReference>
<organism evidence="8 9">
    <name type="scientific">Brumimicrobium glaciale</name>
    <dbReference type="NCBI Taxonomy" id="200475"/>
    <lineage>
        <taxon>Bacteria</taxon>
        <taxon>Pseudomonadati</taxon>
        <taxon>Bacteroidota</taxon>
        <taxon>Flavobacteriia</taxon>
        <taxon>Flavobacteriales</taxon>
        <taxon>Crocinitomicaceae</taxon>
        <taxon>Brumimicrobium</taxon>
    </lineage>
</organism>
<comment type="similarity">
    <text evidence="2">Belongs to the OmpP1/FadL family.</text>
</comment>
<keyword evidence="6" id="KW-0472">Membrane</keyword>
<dbReference type="GO" id="GO:0015483">
    <property type="term" value="F:long-chain fatty acid transporting porin activity"/>
    <property type="evidence" value="ECO:0007669"/>
    <property type="project" value="TreeGrafter"/>
</dbReference>
<evidence type="ECO:0000256" key="3">
    <source>
        <dbReference type="ARBA" id="ARBA00022452"/>
    </source>
</evidence>
<evidence type="ECO:0000313" key="8">
    <source>
        <dbReference type="EMBL" id="RYM32963.1"/>
    </source>
</evidence>
<protein>
    <recommendedName>
        <fullName evidence="10">Aromatic hydrocarbon degradation protein</fullName>
    </recommendedName>
</protein>
<evidence type="ECO:0000256" key="2">
    <source>
        <dbReference type="ARBA" id="ARBA00008163"/>
    </source>
</evidence>
<evidence type="ECO:0000256" key="5">
    <source>
        <dbReference type="ARBA" id="ARBA00022729"/>
    </source>
</evidence>
<dbReference type="Proteomes" id="UP000293952">
    <property type="component" value="Unassembled WGS sequence"/>
</dbReference>
<sequence>MKKIISVSAVFVLGLFLKSELIAQNENDVLRYSTTDVFGSARFEAMAGSFGALGADFSAIQINPAGMGRFSSSNMSFSFNNTSITNEATYNGQTTNSRDNNFTLSSGGAVFTTDLSATNSGRKYSQFTVGYTRLKNFSNSIRYEGQNYYFLLDVFANSGFGIDPEYINSDRPFSTALAYEVFALNYDESNFQYISELTSGDMYHSREINTDGGMGEFHFGYSENYMNRFYYGASLGIRRVKYDESYNHNERLLDTVGVTLRSFDYSYEQITRGTGFNLKLGVLFLPSEQFRIGLAFESPTVISLEDEWTANMTAEHDYGTEVVSSELIPTGRFEYRIKTPMKLRGSFAYILGMRGAINVDLEMSRLPGGRLRPSNTSSNYSNVYSFQYENEEVEYQYRTVLNTRIGMEYMVYTDVFLRGGIGILPQPFDKDLGNVSSPNMTYSGGIGWDNKNFSIDLSYRLLQITSEYYAFDPTKIENRTEFKTNMHNVVLTGRLKF</sequence>
<keyword evidence="7" id="KW-0998">Cell outer membrane</keyword>
<evidence type="ECO:0000256" key="1">
    <source>
        <dbReference type="ARBA" id="ARBA00004571"/>
    </source>
</evidence>
<accession>A0A4Q4KI42</accession>
<reference evidence="8 9" key="1">
    <citation type="submission" date="2019-02" db="EMBL/GenBank/DDBJ databases">
        <title>Genome sequence of the sea-ice species Brumimicrobium glaciale.</title>
        <authorList>
            <person name="Bowman J.P."/>
        </authorList>
    </citation>
    <scope>NUCLEOTIDE SEQUENCE [LARGE SCALE GENOMIC DNA]</scope>
    <source>
        <strain evidence="8 9">IC156</strain>
    </source>
</reference>
<dbReference type="PANTHER" id="PTHR35093">
    <property type="entry name" value="OUTER MEMBRANE PROTEIN NMB0088-RELATED"/>
    <property type="match status" value="1"/>
</dbReference>
<dbReference type="SUPFAM" id="SSF56935">
    <property type="entry name" value="Porins"/>
    <property type="match status" value="1"/>
</dbReference>
<evidence type="ECO:0008006" key="10">
    <source>
        <dbReference type="Google" id="ProtNLM"/>
    </source>
</evidence>
<dbReference type="EMBL" id="SETE01000005">
    <property type="protein sequence ID" value="RYM32963.1"/>
    <property type="molecule type" value="Genomic_DNA"/>
</dbReference>
<dbReference type="RefSeq" id="WP_130094300.1">
    <property type="nucleotide sequence ID" value="NZ_SETE01000005.1"/>
</dbReference>
<keyword evidence="3" id="KW-1134">Transmembrane beta strand</keyword>
<comment type="caution">
    <text evidence="8">The sequence shown here is derived from an EMBL/GenBank/DDBJ whole genome shotgun (WGS) entry which is preliminary data.</text>
</comment>
<dbReference type="AlphaFoldDB" id="A0A4Q4KI42"/>